<dbReference type="OrthoDB" id="6059004at2"/>
<feature type="transmembrane region" description="Helical" evidence="1">
    <location>
        <begin position="45"/>
        <end position="66"/>
    </location>
</feature>
<proteinExistence type="predicted"/>
<dbReference type="PANTHER" id="PTHR39430">
    <property type="entry name" value="MEMBRANE-ASSOCIATED PROTEASE-RELATED"/>
    <property type="match status" value="1"/>
</dbReference>
<gene>
    <name evidence="3" type="ORF">DFR56_101341</name>
</gene>
<dbReference type="EMBL" id="QJJQ01000001">
    <property type="protein sequence ID" value="PXW90429.1"/>
    <property type="molecule type" value="Genomic_DNA"/>
</dbReference>
<organism evidence="3 4">
    <name type="scientific">Pseudogracilibacillus auburnensis</name>
    <dbReference type="NCBI Taxonomy" id="1494959"/>
    <lineage>
        <taxon>Bacteria</taxon>
        <taxon>Bacillati</taxon>
        <taxon>Bacillota</taxon>
        <taxon>Bacilli</taxon>
        <taxon>Bacillales</taxon>
        <taxon>Bacillaceae</taxon>
        <taxon>Pseudogracilibacillus</taxon>
    </lineage>
</organism>
<feature type="transmembrane region" description="Helical" evidence="1">
    <location>
        <begin position="194"/>
        <end position="221"/>
    </location>
</feature>
<keyword evidence="1" id="KW-0812">Transmembrane</keyword>
<feature type="transmembrane region" description="Helical" evidence="1">
    <location>
        <begin position="161"/>
        <end position="182"/>
    </location>
</feature>
<keyword evidence="1" id="KW-1133">Transmembrane helix</keyword>
<evidence type="ECO:0000259" key="2">
    <source>
        <dbReference type="Pfam" id="PF02517"/>
    </source>
</evidence>
<reference evidence="3 4" key="1">
    <citation type="submission" date="2018-05" db="EMBL/GenBank/DDBJ databases">
        <title>Genomic Encyclopedia of Type Strains, Phase IV (KMG-IV): sequencing the most valuable type-strain genomes for metagenomic binning, comparative biology and taxonomic classification.</title>
        <authorList>
            <person name="Goeker M."/>
        </authorList>
    </citation>
    <scope>NUCLEOTIDE SEQUENCE [LARGE SCALE GENOMIC DNA]</scope>
    <source>
        <strain evidence="3 4">DSM 28556</strain>
    </source>
</reference>
<protein>
    <recommendedName>
        <fullName evidence="2">CAAX prenyl protease 2/Lysostaphin resistance protein A-like domain-containing protein</fullName>
    </recommendedName>
</protein>
<dbReference type="AlphaFoldDB" id="A0A2V3WNZ5"/>
<evidence type="ECO:0000256" key="1">
    <source>
        <dbReference type="SAM" id="Phobius"/>
    </source>
</evidence>
<dbReference type="GO" id="GO:0080120">
    <property type="term" value="P:CAAX-box protein maturation"/>
    <property type="evidence" value="ECO:0007669"/>
    <property type="project" value="UniProtKB-ARBA"/>
</dbReference>
<feature type="transmembrane region" description="Helical" evidence="1">
    <location>
        <begin position="123"/>
        <end position="141"/>
    </location>
</feature>
<keyword evidence="1" id="KW-0472">Membrane</keyword>
<keyword evidence="4" id="KW-1185">Reference proteome</keyword>
<feature type="transmembrane region" description="Helical" evidence="1">
    <location>
        <begin position="12"/>
        <end position="33"/>
    </location>
</feature>
<dbReference type="RefSeq" id="WP_110393691.1">
    <property type="nucleotide sequence ID" value="NZ_JBHUHB010000001.1"/>
</dbReference>
<dbReference type="PANTHER" id="PTHR39430:SF1">
    <property type="entry name" value="PROTEASE"/>
    <property type="match status" value="1"/>
</dbReference>
<dbReference type="GO" id="GO:0004175">
    <property type="term" value="F:endopeptidase activity"/>
    <property type="evidence" value="ECO:0007669"/>
    <property type="project" value="UniProtKB-ARBA"/>
</dbReference>
<dbReference type="Pfam" id="PF02517">
    <property type="entry name" value="Rce1-like"/>
    <property type="match status" value="1"/>
</dbReference>
<sequence>MGERETLNMKNIWMRILVVLILGIIIWHFITYLSDIFIGEEYSGINHFFIAVITTILTFVLIQAALKIDKVSWKQLGQGTFKKNIFSFFLGLFLWVIPASIGIIISIMLGWVEIKVHTDPNHLLMSILILFITVFFIEALPEEFVFRGYVYRYLNAVFPHWITIVIQTILFSLFAYFIGAMYSVEQFQFIPGFAIILGLLRAISGSVWTSIGFHVAIMTAFQILGPSHGHFDVSGMITLKFFAFILLPSVVGATVLSFIYSNHNWRKTEPLVS</sequence>
<comment type="caution">
    <text evidence="3">The sequence shown here is derived from an EMBL/GenBank/DDBJ whole genome shotgun (WGS) entry which is preliminary data.</text>
</comment>
<evidence type="ECO:0000313" key="3">
    <source>
        <dbReference type="EMBL" id="PXW90429.1"/>
    </source>
</evidence>
<name>A0A2V3WNZ5_9BACI</name>
<feature type="transmembrane region" description="Helical" evidence="1">
    <location>
        <begin position="86"/>
        <end position="111"/>
    </location>
</feature>
<accession>A0A2V3WNZ5</accession>
<evidence type="ECO:0000313" key="4">
    <source>
        <dbReference type="Proteomes" id="UP000247978"/>
    </source>
</evidence>
<dbReference type="InterPro" id="IPR003675">
    <property type="entry name" value="Rce1/LyrA-like_dom"/>
</dbReference>
<dbReference type="Proteomes" id="UP000247978">
    <property type="component" value="Unassembled WGS sequence"/>
</dbReference>
<feature type="domain" description="CAAX prenyl protease 2/Lysostaphin resistance protein A-like" evidence="2">
    <location>
        <begin position="127"/>
        <end position="217"/>
    </location>
</feature>
<feature type="transmembrane region" description="Helical" evidence="1">
    <location>
        <begin position="241"/>
        <end position="260"/>
    </location>
</feature>